<evidence type="ECO:0000313" key="1">
    <source>
        <dbReference type="EMBL" id="AES63717.1"/>
    </source>
</evidence>
<dbReference type="AlphaFoldDB" id="G7ILF7"/>
<proteinExistence type="predicted"/>
<accession>G7ILF7</accession>
<dbReference type="Proteomes" id="UP000002051">
    <property type="component" value="Chromosome 2"/>
</dbReference>
<dbReference type="EnsemblPlants" id="AES63717">
    <property type="protein sequence ID" value="AES63717"/>
    <property type="gene ID" value="MTR_2g012460"/>
</dbReference>
<gene>
    <name evidence="1" type="ordered locus">MTR_2g012460</name>
</gene>
<sequence>MVTHLNHKDINRENTQNDDIGFMLEGIILNEIITQDASMVKWSTGINKCRQTRGGRGSVISDKIVFLLILMFFRAEK</sequence>
<reference evidence="1 3" key="1">
    <citation type="journal article" date="2011" name="Nature">
        <title>The Medicago genome provides insight into the evolution of rhizobial symbioses.</title>
        <authorList>
            <person name="Young N.D."/>
            <person name="Debelle F."/>
            <person name="Oldroyd G.E."/>
            <person name="Geurts R."/>
            <person name="Cannon S.B."/>
            <person name="Udvardi M.K."/>
            <person name="Benedito V.A."/>
            <person name="Mayer K.F."/>
            <person name="Gouzy J."/>
            <person name="Schoof H."/>
            <person name="Van de Peer Y."/>
            <person name="Proost S."/>
            <person name="Cook D.R."/>
            <person name="Meyers B.C."/>
            <person name="Spannagl M."/>
            <person name="Cheung F."/>
            <person name="De Mita S."/>
            <person name="Krishnakumar V."/>
            <person name="Gundlach H."/>
            <person name="Zhou S."/>
            <person name="Mudge J."/>
            <person name="Bharti A.K."/>
            <person name="Murray J.D."/>
            <person name="Naoumkina M.A."/>
            <person name="Rosen B."/>
            <person name="Silverstein K.A."/>
            <person name="Tang H."/>
            <person name="Rombauts S."/>
            <person name="Zhao P.X."/>
            <person name="Zhou P."/>
            <person name="Barbe V."/>
            <person name="Bardou P."/>
            <person name="Bechner M."/>
            <person name="Bellec A."/>
            <person name="Berger A."/>
            <person name="Berges H."/>
            <person name="Bidwell S."/>
            <person name="Bisseling T."/>
            <person name="Choisne N."/>
            <person name="Couloux A."/>
            <person name="Denny R."/>
            <person name="Deshpande S."/>
            <person name="Dai X."/>
            <person name="Doyle J.J."/>
            <person name="Dudez A.M."/>
            <person name="Farmer A.D."/>
            <person name="Fouteau S."/>
            <person name="Franken C."/>
            <person name="Gibelin C."/>
            <person name="Gish J."/>
            <person name="Goldstein S."/>
            <person name="Gonzalez A.J."/>
            <person name="Green P.J."/>
            <person name="Hallab A."/>
            <person name="Hartog M."/>
            <person name="Hua A."/>
            <person name="Humphray S.J."/>
            <person name="Jeong D.H."/>
            <person name="Jing Y."/>
            <person name="Jocker A."/>
            <person name="Kenton S.M."/>
            <person name="Kim D.J."/>
            <person name="Klee K."/>
            <person name="Lai H."/>
            <person name="Lang C."/>
            <person name="Lin S."/>
            <person name="Macmil S.L."/>
            <person name="Magdelenat G."/>
            <person name="Matthews L."/>
            <person name="McCorrison J."/>
            <person name="Monaghan E.L."/>
            <person name="Mun J.H."/>
            <person name="Najar F.Z."/>
            <person name="Nicholson C."/>
            <person name="Noirot C."/>
            <person name="O'Bleness M."/>
            <person name="Paule C.R."/>
            <person name="Poulain J."/>
            <person name="Prion F."/>
            <person name="Qin B."/>
            <person name="Qu C."/>
            <person name="Retzel E.F."/>
            <person name="Riddle C."/>
            <person name="Sallet E."/>
            <person name="Samain S."/>
            <person name="Samson N."/>
            <person name="Sanders I."/>
            <person name="Saurat O."/>
            <person name="Scarpelli C."/>
            <person name="Schiex T."/>
            <person name="Segurens B."/>
            <person name="Severin A.J."/>
            <person name="Sherrier D.J."/>
            <person name="Shi R."/>
            <person name="Sims S."/>
            <person name="Singer S.R."/>
            <person name="Sinharoy S."/>
            <person name="Sterck L."/>
            <person name="Viollet A."/>
            <person name="Wang B.B."/>
            <person name="Wang K."/>
            <person name="Wang M."/>
            <person name="Wang X."/>
            <person name="Warfsmann J."/>
            <person name="Weissenbach J."/>
            <person name="White D.D."/>
            <person name="White J.D."/>
            <person name="Wiley G.B."/>
            <person name="Wincker P."/>
            <person name="Xing Y."/>
            <person name="Yang L."/>
            <person name="Yao Z."/>
            <person name="Ying F."/>
            <person name="Zhai J."/>
            <person name="Zhou L."/>
            <person name="Zuber A."/>
            <person name="Denarie J."/>
            <person name="Dixon R.A."/>
            <person name="May G.D."/>
            <person name="Schwartz D.C."/>
            <person name="Rogers J."/>
            <person name="Quetier F."/>
            <person name="Town C.D."/>
            <person name="Roe B.A."/>
        </authorList>
    </citation>
    <scope>NUCLEOTIDE SEQUENCE [LARGE SCALE GENOMIC DNA]</scope>
    <source>
        <strain evidence="1">A17</strain>
        <strain evidence="2 3">cv. Jemalong A17</strain>
    </source>
</reference>
<reference evidence="2" key="3">
    <citation type="submission" date="2015-04" db="UniProtKB">
        <authorList>
            <consortium name="EnsemblPlants"/>
        </authorList>
    </citation>
    <scope>IDENTIFICATION</scope>
    <source>
        <strain evidence="2">cv. Jemalong A17</strain>
    </source>
</reference>
<dbReference type="EMBL" id="CM001218">
    <property type="protein sequence ID" value="AES63717.1"/>
    <property type="molecule type" value="Genomic_DNA"/>
</dbReference>
<keyword evidence="3" id="KW-1185">Reference proteome</keyword>
<dbReference type="HOGENOM" id="CLU_2641788_0_0_1"/>
<organism evidence="1 3">
    <name type="scientific">Medicago truncatula</name>
    <name type="common">Barrel medic</name>
    <name type="synonym">Medicago tribuloides</name>
    <dbReference type="NCBI Taxonomy" id="3880"/>
    <lineage>
        <taxon>Eukaryota</taxon>
        <taxon>Viridiplantae</taxon>
        <taxon>Streptophyta</taxon>
        <taxon>Embryophyta</taxon>
        <taxon>Tracheophyta</taxon>
        <taxon>Spermatophyta</taxon>
        <taxon>Magnoliopsida</taxon>
        <taxon>eudicotyledons</taxon>
        <taxon>Gunneridae</taxon>
        <taxon>Pentapetalae</taxon>
        <taxon>rosids</taxon>
        <taxon>fabids</taxon>
        <taxon>Fabales</taxon>
        <taxon>Fabaceae</taxon>
        <taxon>Papilionoideae</taxon>
        <taxon>50 kb inversion clade</taxon>
        <taxon>NPAAA clade</taxon>
        <taxon>Hologalegina</taxon>
        <taxon>IRL clade</taxon>
        <taxon>Trifolieae</taxon>
        <taxon>Medicago</taxon>
    </lineage>
</organism>
<evidence type="ECO:0000313" key="2">
    <source>
        <dbReference type="EnsemblPlants" id="AES63717"/>
    </source>
</evidence>
<dbReference type="PaxDb" id="3880-AES63717"/>
<reference evidence="1 3" key="2">
    <citation type="journal article" date="2014" name="BMC Genomics">
        <title>An improved genome release (version Mt4.0) for the model legume Medicago truncatula.</title>
        <authorList>
            <person name="Tang H."/>
            <person name="Krishnakumar V."/>
            <person name="Bidwell S."/>
            <person name="Rosen B."/>
            <person name="Chan A."/>
            <person name="Zhou S."/>
            <person name="Gentzbittel L."/>
            <person name="Childs K.L."/>
            <person name="Yandell M."/>
            <person name="Gundlach H."/>
            <person name="Mayer K.F."/>
            <person name="Schwartz D.C."/>
            <person name="Town C.D."/>
        </authorList>
    </citation>
    <scope>GENOME REANNOTATION</scope>
    <source>
        <strain evidence="2 3">cv. Jemalong A17</strain>
    </source>
</reference>
<evidence type="ECO:0000313" key="3">
    <source>
        <dbReference type="Proteomes" id="UP000002051"/>
    </source>
</evidence>
<name>G7ILF7_MEDTR</name>
<protein>
    <submittedName>
        <fullName evidence="1 2">Uncharacterized protein</fullName>
    </submittedName>
</protein>